<gene>
    <name evidence="1" type="ORF">A6A03_12330</name>
</gene>
<keyword evidence="2" id="KW-1185">Reference proteome</keyword>
<comment type="caution">
    <text evidence="1">The sequence shown here is derived from an EMBL/GenBank/DDBJ whole genome shotgun (WGS) entry which is preliminary data.</text>
</comment>
<dbReference type="AlphaFoldDB" id="A0A178MEY3"/>
<protein>
    <recommendedName>
        <fullName evidence="3">DUF4276 family protein</fullName>
    </recommendedName>
</protein>
<accession>A0A178MEY3</accession>
<proteinExistence type="predicted"/>
<evidence type="ECO:0000313" key="1">
    <source>
        <dbReference type="EMBL" id="OAN46454.1"/>
    </source>
</evidence>
<sequence>MIRVTLVSDGSSDAALIPILTWLLGNHGVTEVQPQWADLSRVRLPRHPSLADRLQKALALYPCDILFIHRDAEREPRQRRIDEIQRALARIPPDLRTPKEICVVPVRMTEAWLLFDEAAIKQAAGNRQSRARLQLPQLSTLEDIPDPKQILHDCLKQASGLHGRRLAQFPVHERVQRVAELIDDFSPLRRLPAFQALERDVQQAVTAAGWGKAAQG</sequence>
<evidence type="ECO:0000313" key="2">
    <source>
        <dbReference type="Proteomes" id="UP000078287"/>
    </source>
</evidence>
<reference evidence="1 2" key="1">
    <citation type="submission" date="2016-04" db="EMBL/GenBank/DDBJ databases">
        <title>Chloroflexus islandicus sp. nov., a thermophilic filamentous anoxygenic phototrophic bacterium from geyser Strokkur (Iceland).</title>
        <authorList>
            <person name="Gaisin V.A."/>
            <person name="Kalashnikov A.M."/>
            <person name="Sukhacheva M.V."/>
            <person name="Grouzdev D.S."/>
            <person name="Ivanov T.M."/>
            <person name="Kuznetsov B."/>
            <person name="Gorlenko V.M."/>
        </authorList>
    </citation>
    <scope>NUCLEOTIDE SEQUENCE [LARGE SCALE GENOMIC DNA]</scope>
    <source>
        <strain evidence="2">isl-2</strain>
    </source>
</reference>
<organism evidence="1 2">
    <name type="scientific">Chloroflexus islandicus</name>
    <dbReference type="NCBI Taxonomy" id="1707952"/>
    <lineage>
        <taxon>Bacteria</taxon>
        <taxon>Bacillati</taxon>
        <taxon>Chloroflexota</taxon>
        <taxon>Chloroflexia</taxon>
        <taxon>Chloroflexales</taxon>
        <taxon>Chloroflexineae</taxon>
        <taxon>Chloroflexaceae</taxon>
        <taxon>Chloroflexus</taxon>
    </lineage>
</organism>
<name>A0A178MEY3_9CHLR</name>
<dbReference type="InterPro" id="IPR025455">
    <property type="entry name" value="DUF4276"/>
</dbReference>
<evidence type="ECO:0008006" key="3">
    <source>
        <dbReference type="Google" id="ProtNLM"/>
    </source>
</evidence>
<dbReference type="STRING" id="1707952.A6A03_12330"/>
<dbReference type="RefSeq" id="WP_066785725.1">
    <property type="nucleotide sequence ID" value="NZ_LWQS01000044.1"/>
</dbReference>
<dbReference type="EMBL" id="LWQS01000044">
    <property type="protein sequence ID" value="OAN46454.1"/>
    <property type="molecule type" value="Genomic_DNA"/>
</dbReference>
<dbReference type="Proteomes" id="UP000078287">
    <property type="component" value="Unassembled WGS sequence"/>
</dbReference>
<dbReference type="Pfam" id="PF14103">
    <property type="entry name" value="DUF4276"/>
    <property type="match status" value="1"/>
</dbReference>
<dbReference type="OrthoDB" id="573568at2"/>